<feature type="non-terminal residue" evidence="2">
    <location>
        <position position="72"/>
    </location>
</feature>
<dbReference type="AlphaFoldDB" id="A0AAV2TVY5"/>
<feature type="non-terminal residue" evidence="2">
    <location>
        <position position="1"/>
    </location>
</feature>
<name>A0AAV2TVY5_CALDB</name>
<dbReference type="Proteomes" id="UP001497525">
    <property type="component" value="Unassembled WGS sequence"/>
</dbReference>
<evidence type="ECO:0000256" key="1">
    <source>
        <dbReference type="SAM" id="MobiDB-lite"/>
    </source>
</evidence>
<feature type="region of interest" description="Disordered" evidence="1">
    <location>
        <begin position="1"/>
        <end position="21"/>
    </location>
</feature>
<evidence type="ECO:0000313" key="2">
    <source>
        <dbReference type="EMBL" id="CAL5141562.1"/>
    </source>
</evidence>
<reference evidence="2" key="1">
    <citation type="submission" date="2024-06" db="EMBL/GenBank/DDBJ databases">
        <authorList>
            <person name="Liu X."/>
            <person name="Lenzi L."/>
            <person name="Haldenby T S."/>
            <person name="Uol C."/>
        </authorList>
    </citation>
    <scope>NUCLEOTIDE SEQUENCE</scope>
</reference>
<proteinExistence type="predicted"/>
<evidence type="ECO:0000313" key="3">
    <source>
        <dbReference type="Proteomes" id="UP001497525"/>
    </source>
</evidence>
<gene>
    <name evidence="2" type="ORF">CDAUBV1_LOCUS16791</name>
</gene>
<sequence>HPDYYGFDRTGPNHKNHGSEPSACAQETLRQGGILNRIQSVLIMNFGPGYRGRGRWINMDSCVYVSDRYWLQ</sequence>
<dbReference type="EMBL" id="CAXLJL010000896">
    <property type="protein sequence ID" value="CAL5141562.1"/>
    <property type="molecule type" value="Genomic_DNA"/>
</dbReference>
<comment type="caution">
    <text evidence="2">The sequence shown here is derived from an EMBL/GenBank/DDBJ whole genome shotgun (WGS) entry which is preliminary data.</text>
</comment>
<protein>
    <submittedName>
        <fullName evidence="2">Uncharacterized protein</fullName>
    </submittedName>
</protein>
<organism evidence="2 3">
    <name type="scientific">Calicophoron daubneyi</name>
    <name type="common">Rumen fluke</name>
    <name type="synonym">Paramphistomum daubneyi</name>
    <dbReference type="NCBI Taxonomy" id="300641"/>
    <lineage>
        <taxon>Eukaryota</taxon>
        <taxon>Metazoa</taxon>
        <taxon>Spiralia</taxon>
        <taxon>Lophotrochozoa</taxon>
        <taxon>Platyhelminthes</taxon>
        <taxon>Trematoda</taxon>
        <taxon>Digenea</taxon>
        <taxon>Plagiorchiida</taxon>
        <taxon>Pronocephalata</taxon>
        <taxon>Paramphistomoidea</taxon>
        <taxon>Paramphistomidae</taxon>
        <taxon>Calicophoron</taxon>
    </lineage>
</organism>
<accession>A0AAV2TVY5</accession>